<evidence type="ECO:0008006" key="3">
    <source>
        <dbReference type="Google" id="ProtNLM"/>
    </source>
</evidence>
<dbReference type="AlphaFoldDB" id="A0A822N6S6"/>
<dbReference type="Pfam" id="PF23793">
    <property type="entry name" value="LysC"/>
    <property type="match status" value="1"/>
</dbReference>
<dbReference type="RefSeq" id="WP_196374167.1">
    <property type="nucleotide sequence ID" value="NZ_AP025477.1"/>
</dbReference>
<proteinExistence type="predicted"/>
<dbReference type="EMBL" id="CCJV01000139">
    <property type="protein sequence ID" value="CDT63666.1"/>
    <property type="molecule type" value="Genomic_DNA"/>
</dbReference>
<evidence type="ECO:0000313" key="2">
    <source>
        <dbReference type="Proteomes" id="UP000049495"/>
    </source>
</evidence>
<reference evidence="2" key="1">
    <citation type="submission" date="2014-06" db="EMBL/GenBank/DDBJ databases">
        <authorList>
            <person name="Le Roux Frederique"/>
        </authorList>
    </citation>
    <scope>NUCLEOTIDE SEQUENCE [LARGE SCALE GENOMIC DNA]</scope>
    <source>
        <strain evidence="2">J5-5</strain>
    </source>
</reference>
<evidence type="ECO:0000313" key="1">
    <source>
        <dbReference type="EMBL" id="CDT63666.1"/>
    </source>
</evidence>
<accession>A0A822N6S6</accession>
<gene>
    <name evidence="1" type="ORF">VCR5J5_750041</name>
</gene>
<dbReference type="Proteomes" id="UP000049495">
    <property type="component" value="Unassembled WGS sequence"/>
</dbReference>
<dbReference type="InterPro" id="IPR058979">
    <property type="entry name" value="LysC-like"/>
</dbReference>
<protein>
    <recommendedName>
        <fullName evidence="3">Lipoprotein</fullName>
    </recommendedName>
</protein>
<sequence>MKYAPLSLSLILLAGCQDTKIVTQYEYQDIIQSPPVGDLVECERPFDQKPLTYGEAASRDAVWLTYFRLCACKIERNRTFYGYTNKNDACSKLDASAIQTLQSLPTTQTD</sequence>
<organism evidence="1 2">
    <name type="scientific">Vibrio crassostreae</name>
    <dbReference type="NCBI Taxonomy" id="246167"/>
    <lineage>
        <taxon>Bacteria</taxon>
        <taxon>Pseudomonadati</taxon>
        <taxon>Pseudomonadota</taxon>
        <taxon>Gammaproteobacteria</taxon>
        <taxon>Vibrionales</taxon>
        <taxon>Vibrionaceae</taxon>
        <taxon>Vibrio</taxon>
    </lineage>
</organism>
<dbReference type="PROSITE" id="PS51257">
    <property type="entry name" value="PROKAR_LIPOPROTEIN"/>
    <property type="match status" value="1"/>
</dbReference>
<dbReference type="GeneID" id="93902522"/>
<name>A0A822N6S6_9VIBR</name>
<comment type="caution">
    <text evidence="1">The sequence shown here is derived from an EMBL/GenBank/DDBJ whole genome shotgun (WGS) entry which is preliminary data.</text>
</comment>